<proteinExistence type="predicted"/>
<dbReference type="SUPFAM" id="SSF56349">
    <property type="entry name" value="DNA breaking-rejoining enzymes"/>
    <property type="match status" value="1"/>
</dbReference>
<sequence>NKMDLIQKLKEYSSVTNRGKGKEKETLASTSNLGQEVADNASITSSNHTEISAVLDINPEAQTLRDLLQNERRTTWGIPLENLSRNAEERPGWQPQVDREPKKRKSLAEEGPSGPHIKLQCAKFKDSDWLFENAYRKHMTTGTVTSIVKKMACHAGLDGRYSGHSLRIGGATGAMKAGLTLPQIMSIGGWLSQSVALYLRSFSTVLQNTSTKMGF</sequence>
<dbReference type="EMBL" id="CAJVQB010000019">
    <property type="protein sequence ID" value="CAG8458572.1"/>
    <property type="molecule type" value="Genomic_DNA"/>
</dbReference>
<keyword evidence="1" id="KW-0233">DNA recombination</keyword>
<protein>
    <submittedName>
        <fullName evidence="4">30971_t:CDS:1</fullName>
    </submittedName>
</protein>
<name>A0ABM8VVS5_GIGMA</name>
<feature type="region of interest" description="Disordered" evidence="2">
    <location>
        <begin position="87"/>
        <end position="114"/>
    </location>
</feature>
<dbReference type="Pfam" id="PF00589">
    <property type="entry name" value="Phage_integrase"/>
    <property type="match status" value="1"/>
</dbReference>
<dbReference type="PANTHER" id="PTHR34605">
    <property type="entry name" value="PHAGE_INTEGRASE DOMAIN-CONTAINING PROTEIN"/>
    <property type="match status" value="1"/>
</dbReference>
<feature type="non-terminal residue" evidence="4">
    <location>
        <position position="1"/>
    </location>
</feature>
<accession>A0ABM8VVS5</accession>
<feature type="domain" description="Tyr recombinase" evidence="3">
    <location>
        <begin position="123"/>
        <end position="195"/>
    </location>
</feature>
<feature type="compositionally biased region" description="Basic and acidic residues" evidence="2">
    <location>
        <begin position="87"/>
        <end position="101"/>
    </location>
</feature>
<dbReference type="InterPro" id="IPR002104">
    <property type="entry name" value="Integrase_catalytic"/>
</dbReference>
<comment type="caution">
    <text evidence="4">The sequence shown here is derived from an EMBL/GenBank/DDBJ whole genome shotgun (WGS) entry which is preliminary data.</text>
</comment>
<dbReference type="PANTHER" id="PTHR34605:SF4">
    <property type="entry name" value="DNA ADENINE METHYLTRANSFERASE"/>
    <property type="match status" value="1"/>
</dbReference>
<dbReference type="Gene3D" id="1.10.443.10">
    <property type="entry name" value="Intergrase catalytic core"/>
    <property type="match status" value="1"/>
</dbReference>
<organism evidence="4 5">
    <name type="scientific">Gigaspora margarita</name>
    <dbReference type="NCBI Taxonomy" id="4874"/>
    <lineage>
        <taxon>Eukaryota</taxon>
        <taxon>Fungi</taxon>
        <taxon>Fungi incertae sedis</taxon>
        <taxon>Mucoromycota</taxon>
        <taxon>Glomeromycotina</taxon>
        <taxon>Glomeromycetes</taxon>
        <taxon>Diversisporales</taxon>
        <taxon>Gigasporaceae</taxon>
        <taxon>Gigaspora</taxon>
    </lineage>
</organism>
<gene>
    <name evidence="4" type="ORF">GMARGA_LOCUS186</name>
</gene>
<dbReference type="InterPro" id="IPR052925">
    <property type="entry name" value="Phage_Integrase-like_Recomb"/>
</dbReference>
<evidence type="ECO:0000313" key="4">
    <source>
        <dbReference type="EMBL" id="CAG8458572.1"/>
    </source>
</evidence>
<dbReference type="InterPro" id="IPR013762">
    <property type="entry name" value="Integrase-like_cat_sf"/>
</dbReference>
<evidence type="ECO:0000313" key="5">
    <source>
        <dbReference type="Proteomes" id="UP000789901"/>
    </source>
</evidence>
<evidence type="ECO:0000256" key="1">
    <source>
        <dbReference type="ARBA" id="ARBA00023172"/>
    </source>
</evidence>
<reference evidence="4 5" key="1">
    <citation type="submission" date="2021-06" db="EMBL/GenBank/DDBJ databases">
        <authorList>
            <person name="Kallberg Y."/>
            <person name="Tangrot J."/>
            <person name="Rosling A."/>
        </authorList>
    </citation>
    <scope>NUCLEOTIDE SEQUENCE [LARGE SCALE GENOMIC DNA]</scope>
    <source>
        <strain evidence="4 5">120-4 pot B 10/14</strain>
    </source>
</reference>
<dbReference type="InterPro" id="IPR011010">
    <property type="entry name" value="DNA_brk_join_enz"/>
</dbReference>
<keyword evidence="5" id="KW-1185">Reference proteome</keyword>
<dbReference type="Proteomes" id="UP000789901">
    <property type="component" value="Unassembled WGS sequence"/>
</dbReference>
<evidence type="ECO:0000259" key="3">
    <source>
        <dbReference type="Pfam" id="PF00589"/>
    </source>
</evidence>
<evidence type="ECO:0000256" key="2">
    <source>
        <dbReference type="SAM" id="MobiDB-lite"/>
    </source>
</evidence>